<keyword evidence="3 6" id="KW-0812">Transmembrane</keyword>
<dbReference type="GO" id="GO:0005886">
    <property type="term" value="C:plasma membrane"/>
    <property type="evidence" value="ECO:0007669"/>
    <property type="project" value="UniProtKB-ARBA"/>
</dbReference>
<feature type="domain" description="ABC-2 type transporter transmembrane" evidence="7">
    <location>
        <begin position="130"/>
        <end position="296"/>
    </location>
</feature>
<evidence type="ECO:0000256" key="2">
    <source>
        <dbReference type="ARBA" id="ARBA00022448"/>
    </source>
</evidence>
<protein>
    <recommendedName>
        <fullName evidence="7">ABC-2 type transporter transmembrane domain-containing protein</fullName>
    </recommendedName>
</protein>
<feature type="transmembrane region" description="Helical" evidence="6">
    <location>
        <begin position="327"/>
        <end position="350"/>
    </location>
</feature>
<dbReference type="GO" id="GO:0140359">
    <property type="term" value="F:ABC-type transporter activity"/>
    <property type="evidence" value="ECO:0007669"/>
    <property type="project" value="InterPro"/>
</dbReference>
<accession>A0A835LLB3</accession>
<evidence type="ECO:0000256" key="5">
    <source>
        <dbReference type="ARBA" id="ARBA00023136"/>
    </source>
</evidence>
<sequence length="358" mass="39470">MRLVELDSLRLALVGLPGSSGLSTEQRKRLTIAVELVANPSIIFMDELVANPSITSWLDARAAAIVLRTLLLMKRGGRVIYGGTLEGIPPIPDGFNPATWMLEVTTSAAEHRIGQDFAEIYVNSAQYRGTTQDLTVLLGALYAACLFLGISNSSSVQPVVSIERTVFYKEKAAGTFSAFPYAFAQGLVELLYIATQTLLFGFITFFMINFDRTIGKFLLYLVFMFLTFTYFTFYGMMAVGLTPNATLAAVISFAFYSLWNLLSGFLLPKPSIPGWWIWFYYISPVAWTLRGIVNSQLGDSEDHIVGPGFEGTVKEFLETSLGFGPGMVGVGVAVLAAFVIFFFGIFAISVRKLNFQRR</sequence>
<evidence type="ECO:0000256" key="4">
    <source>
        <dbReference type="ARBA" id="ARBA00022989"/>
    </source>
</evidence>
<dbReference type="EMBL" id="JADFTS010000007">
    <property type="protein sequence ID" value="KAF9599140.1"/>
    <property type="molecule type" value="Genomic_DNA"/>
</dbReference>
<dbReference type="Pfam" id="PF01061">
    <property type="entry name" value="ABC2_membrane"/>
    <property type="match status" value="1"/>
</dbReference>
<feature type="transmembrane region" description="Helical" evidence="6">
    <location>
        <begin position="217"/>
        <end position="239"/>
    </location>
</feature>
<keyword evidence="2" id="KW-0813">Transport</keyword>
<keyword evidence="5 6" id="KW-0472">Membrane</keyword>
<feature type="transmembrane region" description="Helical" evidence="6">
    <location>
        <begin position="245"/>
        <end position="267"/>
    </location>
</feature>
<feature type="transmembrane region" description="Helical" evidence="6">
    <location>
        <begin position="190"/>
        <end position="210"/>
    </location>
</feature>
<dbReference type="Proteomes" id="UP000631114">
    <property type="component" value="Unassembled WGS sequence"/>
</dbReference>
<reference evidence="8 9" key="1">
    <citation type="submission" date="2020-10" db="EMBL/GenBank/DDBJ databases">
        <title>The Coptis chinensis genome and diversification of protoberbering-type alkaloids.</title>
        <authorList>
            <person name="Wang B."/>
            <person name="Shu S."/>
            <person name="Song C."/>
            <person name="Liu Y."/>
        </authorList>
    </citation>
    <scope>NUCLEOTIDE SEQUENCE [LARGE SCALE GENOMIC DNA]</scope>
    <source>
        <strain evidence="8">HL-2020</strain>
        <tissue evidence="8">Leaf</tissue>
    </source>
</reference>
<evidence type="ECO:0000256" key="3">
    <source>
        <dbReference type="ARBA" id="ARBA00022692"/>
    </source>
</evidence>
<feature type="transmembrane region" description="Helical" evidence="6">
    <location>
        <begin position="274"/>
        <end position="293"/>
    </location>
</feature>
<keyword evidence="9" id="KW-1185">Reference proteome</keyword>
<dbReference type="OrthoDB" id="66620at2759"/>
<keyword evidence="4 6" id="KW-1133">Transmembrane helix</keyword>
<dbReference type="InterPro" id="IPR027417">
    <property type="entry name" value="P-loop_NTPase"/>
</dbReference>
<name>A0A835LLB3_9MAGN</name>
<dbReference type="InterPro" id="IPR013525">
    <property type="entry name" value="ABC2_TM"/>
</dbReference>
<evidence type="ECO:0000313" key="9">
    <source>
        <dbReference type="Proteomes" id="UP000631114"/>
    </source>
</evidence>
<dbReference type="SUPFAM" id="SSF52540">
    <property type="entry name" value="P-loop containing nucleoside triphosphate hydrolases"/>
    <property type="match status" value="1"/>
</dbReference>
<dbReference type="Gene3D" id="3.40.50.300">
    <property type="entry name" value="P-loop containing nucleotide triphosphate hydrolases"/>
    <property type="match status" value="1"/>
</dbReference>
<feature type="transmembrane region" description="Helical" evidence="6">
    <location>
        <begin position="134"/>
        <end position="151"/>
    </location>
</feature>
<evidence type="ECO:0000256" key="1">
    <source>
        <dbReference type="ARBA" id="ARBA00004141"/>
    </source>
</evidence>
<evidence type="ECO:0000256" key="6">
    <source>
        <dbReference type="SAM" id="Phobius"/>
    </source>
</evidence>
<comment type="caution">
    <text evidence="8">The sequence shown here is derived from an EMBL/GenBank/DDBJ whole genome shotgun (WGS) entry which is preliminary data.</text>
</comment>
<proteinExistence type="predicted"/>
<dbReference type="AlphaFoldDB" id="A0A835LLB3"/>
<evidence type="ECO:0000259" key="7">
    <source>
        <dbReference type="Pfam" id="PF01061"/>
    </source>
</evidence>
<dbReference type="PANTHER" id="PTHR19241">
    <property type="entry name" value="ATP-BINDING CASSETTE TRANSPORTER"/>
    <property type="match status" value="1"/>
</dbReference>
<organism evidence="8 9">
    <name type="scientific">Coptis chinensis</name>
    <dbReference type="NCBI Taxonomy" id="261450"/>
    <lineage>
        <taxon>Eukaryota</taxon>
        <taxon>Viridiplantae</taxon>
        <taxon>Streptophyta</taxon>
        <taxon>Embryophyta</taxon>
        <taxon>Tracheophyta</taxon>
        <taxon>Spermatophyta</taxon>
        <taxon>Magnoliopsida</taxon>
        <taxon>Ranunculales</taxon>
        <taxon>Ranunculaceae</taxon>
        <taxon>Coptidoideae</taxon>
        <taxon>Coptis</taxon>
    </lineage>
</organism>
<gene>
    <name evidence="8" type="ORF">IFM89_035419</name>
</gene>
<evidence type="ECO:0000313" key="8">
    <source>
        <dbReference type="EMBL" id="KAF9599140.1"/>
    </source>
</evidence>
<comment type="subcellular location">
    <subcellularLocation>
        <location evidence="1">Membrane</location>
        <topology evidence="1">Multi-pass membrane protein</topology>
    </subcellularLocation>
</comment>